<dbReference type="InterPro" id="IPR011990">
    <property type="entry name" value="TPR-like_helical_dom_sf"/>
</dbReference>
<evidence type="ECO:0000313" key="4">
    <source>
        <dbReference type="EMBL" id="SHK72279.1"/>
    </source>
</evidence>
<keyword evidence="5" id="KW-1185">Reference proteome</keyword>
<reference evidence="4 5" key="1">
    <citation type="submission" date="2016-11" db="EMBL/GenBank/DDBJ databases">
        <authorList>
            <person name="Jaros S."/>
            <person name="Januszkiewicz K."/>
            <person name="Wedrychowicz H."/>
        </authorList>
    </citation>
    <scope>NUCLEOTIDE SEQUENCE [LARGE SCALE GENOMIC DNA]</scope>
    <source>
        <strain evidence="4 5">CGMCC 4.2025</strain>
    </source>
</reference>
<dbReference type="Proteomes" id="UP000184111">
    <property type="component" value="Unassembled WGS sequence"/>
</dbReference>
<dbReference type="InterPro" id="IPR024983">
    <property type="entry name" value="CHAT_dom"/>
</dbReference>
<feature type="region of interest" description="Disordered" evidence="2">
    <location>
        <begin position="238"/>
        <end position="265"/>
    </location>
</feature>
<organism evidence="4 5">
    <name type="scientific">Actinacidiphila paucisporea</name>
    <dbReference type="NCBI Taxonomy" id="310782"/>
    <lineage>
        <taxon>Bacteria</taxon>
        <taxon>Bacillati</taxon>
        <taxon>Actinomycetota</taxon>
        <taxon>Actinomycetes</taxon>
        <taxon>Kitasatosporales</taxon>
        <taxon>Streptomycetaceae</taxon>
        <taxon>Actinacidiphila</taxon>
    </lineage>
</organism>
<dbReference type="AlphaFoldDB" id="A0A1M6USV1"/>
<evidence type="ECO:0000256" key="2">
    <source>
        <dbReference type="SAM" id="MobiDB-lite"/>
    </source>
</evidence>
<evidence type="ECO:0000256" key="1">
    <source>
        <dbReference type="SAM" id="Coils"/>
    </source>
</evidence>
<accession>A0A1M6USV1</accession>
<dbReference type="STRING" id="310782.SAMN05216499_101471"/>
<proteinExistence type="predicted"/>
<sequence>MSGPDRPEWYDPPEGIEGAVRSAQARLDRSSGRWERLDALMALVASLYRRHMEHGDPADLDRAIALTREALAQVPASDRENQEIGARQLALMLFRTGTAADRAEAGRLLRAGRAHRDPRSPAYGETQGLLGAIAFADHTAGGGRRPLDEAVAFLREAVRTQPSGTPEYATHQANLGCALCYCYRDFGASDADLDEGIALLEDLAPGRTTPSARLLAPNMAAVVRANLIAALDARHNRRGDPADARRARALAEDPRAARETGDWQSRGTRLGAEASLAFNRYQSTGGLYDLERALSAQQAALDALTQDDGRRPDTLLNLAFLHHSQAEALRSDPAAASAHLDTALRLARECVAHSPSPTARAVLGKCLLSLHNTDQAAHSAALDDAVAHLRRAVAGSGDSPRLDANARASLADALTARFIRDQSPQDLAEATSLLETTGRRDSADTAGVAATLAVMQVVMASVTEDAEALRAARTRLREALTALEGRSAGIAFDIAQVWLRMEWQTWRVAAGLAPGAAVPARPPAPGMPAPGASFSDVVFADPAAARRRATAGVAESGRRIVEILHGLVDTQLGREHKERSIISAAGTGAQGAYALSRSGEPDALRQAVVLLEAGRALMLSEVLERGTAELDALADPALLACYREATERLADAERAVLASSTAPGGDVAPEPGRPGRLMRTLEDAREQWRAQVDRVRALPGFHDFLRPPAFEALAAVVRRLGCPVVFLCATELGGVALLMDPADPAAVAAVDLPLLSRDWEERTAAAWLREASAEVPDEQAVDDLSYELWTRVMGPVADALGDCREVVLIPGGQLALLPLHAAGRPDPGAVTGWHHVLDRTAVRYAPTVRSLGASLDRCRDLPGDALRLLAVADPAPTGAPRLPEARDEVAAVACWFPGPETEVLADLAATRDRVAALLAGATVLHVACHADCDPARPLDGGLLLAGDQRLTTRDLLAMTGLRSRLVTLSACSTGVVGAALPDEVVSLATAVLQAGAAGVVASLWEVDSAATLAIMARFYELWRRGGLPVTQALRRAQLWFRDATNAEKQAALPTVTAFAPPPGMSPREQAAWPAERQDAGPLAWSAFFHTGS</sequence>
<dbReference type="RefSeq" id="WP_073493037.1">
    <property type="nucleotide sequence ID" value="NZ_FRBI01000001.1"/>
</dbReference>
<name>A0A1M6USV1_9ACTN</name>
<protein>
    <submittedName>
        <fullName evidence="4">CHAT domain-containing protein</fullName>
    </submittedName>
</protein>
<dbReference type="EMBL" id="FRBI01000001">
    <property type="protein sequence ID" value="SHK72279.1"/>
    <property type="molecule type" value="Genomic_DNA"/>
</dbReference>
<keyword evidence="1" id="KW-0175">Coiled coil</keyword>
<dbReference type="Gene3D" id="1.25.40.10">
    <property type="entry name" value="Tetratricopeptide repeat domain"/>
    <property type="match status" value="1"/>
</dbReference>
<dbReference type="Pfam" id="PF12770">
    <property type="entry name" value="CHAT"/>
    <property type="match status" value="1"/>
</dbReference>
<evidence type="ECO:0000259" key="3">
    <source>
        <dbReference type="Pfam" id="PF12770"/>
    </source>
</evidence>
<evidence type="ECO:0000313" key="5">
    <source>
        <dbReference type="Proteomes" id="UP000184111"/>
    </source>
</evidence>
<dbReference type="OrthoDB" id="4149784at2"/>
<feature type="compositionally biased region" description="Basic and acidic residues" evidence="2">
    <location>
        <begin position="238"/>
        <end position="261"/>
    </location>
</feature>
<gene>
    <name evidence="4" type="ORF">SAMN05216499_101471</name>
</gene>
<feature type="coiled-coil region" evidence="1">
    <location>
        <begin position="459"/>
        <end position="486"/>
    </location>
</feature>
<feature type="domain" description="CHAT" evidence="3">
    <location>
        <begin position="785"/>
        <end position="1092"/>
    </location>
</feature>